<evidence type="ECO:0000256" key="6">
    <source>
        <dbReference type="SAM" id="MobiDB-lite"/>
    </source>
</evidence>
<dbReference type="Gene3D" id="3.90.1750.10">
    <property type="entry name" value="Hect, E3 ligase catalytic domains"/>
    <property type="match status" value="1"/>
</dbReference>
<keyword evidence="3" id="KW-0808">Transferase</keyword>
<dbReference type="SMART" id="SM00119">
    <property type="entry name" value="HECTc"/>
    <property type="match status" value="1"/>
</dbReference>
<evidence type="ECO:0000259" key="7">
    <source>
        <dbReference type="PROSITE" id="PS50237"/>
    </source>
</evidence>
<protein>
    <recommendedName>
        <fullName evidence="2">HECT-type E3 ubiquitin transferase</fullName>
        <ecNumber evidence="2">2.3.2.26</ecNumber>
    </recommendedName>
</protein>
<dbReference type="InterPro" id="IPR000569">
    <property type="entry name" value="HECT_dom"/>
</dbReference>
<dbReference type="Proteomes" id="UP000799766">
    <property type="component" value="Unassembled WGS sequence"/>
</dbReference>
<sequence length="1208" mass="136455">MYQSFTGSSRRPRQVNLSGRTANPFASVGSGHGSQAAVVSAQRERQNRERERARLNAVKTLQRTWRGYQCRRGLQDELRTETDKTELSMTTGGSIWSLDGPAEAYPSETASLEQLQRLVKFIDVRNKGDITRMMGWFRRHCRSEELLDGSCQSGSWQMAYLKLRQVILAALSRRTKVAGSDSELVPLLDMLTFTTIHSPELATRLATSHYAVMASLTRGVFAPTGCTAEQQDSILRAVLAPLQPINSKTPTAYEAFACVFLTVSELTDHPMASAVGLGVRYWLNCMAGQINHRILAKSLSSLLSRPEYGGFQQLRDRRARLRLLGCFVFFHRQMHNFENAHAYSSESDFVAVVSYLLCSVADAVDLDSRAFDEDESDEKRSVRTGIKNEFIQEQVLSLVDQESIKNLLTCARSSQSNGHSFAFGEIPESNEAIQLARYALTLLRVFPRRGDEIRMWLYLGSRSSKEDPTSGRNLPAIKYFWHACRATNIFQSISKDSRAAIKLLKPNQLRTEFNWKAPSTSNAPDSSLGDEWTIILIFMELYTFVLKLVDDNEFFSEESTAASMVGSSGVSWTPSNSLPLLEVRDLTTFLKHLGFAMYFYGVEIIDTGGREAKPSEISIIFHTSSHLRTSREASRSLDSGAKSPANPTVAGVSLEYIKGLVTGLLRMVYERDSRRPFLPDGHWLMTSKFDMDKFIPAVVEEEEKRHQVEEEDEDEEGQDNYSAEATLRYAPKQRRLQSVAPRLEILQNMPFLIPFHTRVQIFREFVTRDMTLRRHGAVDPDHWRAALHQLNPFSHDAVSKHSARIRRNHEFDDAYEQFYTLGEGLKEPIQITFVDQFDNEEAGIDGGGVTKEFLTSVTNEAFVPDKLPRLFVENDQHLLYPNPTALEEKKELLRVSGVEEYQPIWRTSLSDLLQKYEFLGRIVGKCLYEGILVDINFAGFFLRKWALTGGTGSASKESGYRANINDLRDLDEALYQGLLQLKNYPGDVEDFALDFTVTDTVPTHDEQGERQTIAISRDLRTGKPGVNSTPVTNENRLVYISYMARYRLQMQPYQQTSAFLRGLSTLIQPSWLSMFNQSELQTLLSGARSSISVDDLRRNTQYGGVYVIGDDGLEHPTVELFWHVMEGFSDGERRAVLKFVTSTPRAPLLGFGSLNPKFSIRDAGTDQSRLPSTSTCINLLKLPQYRSEEKLKERLLYAAFSGAGFDLS</sequence>
<dbReference type="CDD" id="cd00078">
    <property type="entry name" value="HECTc"/>
    <property type="match status" value="1"/>
</dbReference>
<evidence type="ECO:0000256" key="1">
    <source>
        <dbReference type="ARBA" id="ARBA00000885"/>
    </source>
</evidence>
<dbReference type="Gene3D" id="3.30.2160.10">
    <property type="entry name" value="Hect, E3 ligase catalytic domain"/>
    <property type="match status" value="1"/>
</dbReference>
<organism evidence="8 9">
    <name type="scientific">Lineolata rhizophorae</name>
    <dbReference type="NCBI Taxonomy" id="578093"/>
    <lineage>
        <taxon>Eukaryota</taxon>
        <taxon>Fungi</taxon>
        <taxon>Dikarya</taxon>
        <taxon>Ascomycota</taxon>
        <taxon>Pezizomycotina</taxon>
        <taxon>Dothideomycetes</taxon>
        <taxon>Dothideomycetes incertae sedis</taxon>
        <taxon>Lineolatales</taxon>
        <taxon>Lineolataceae</taxon>
        <taxon>Lineolata</taxon>
    </lineage>
</organism>
<feature type="compositionally biased region" description="Basic and acidic residues" evidence="6">
    <location>
        <begin position="42"/>
        <end position="51"/>
    </location>
</feature>
<dbReference type="AlphaFoldDB" id="A0A6A6P9P2"/>
<keyword evidence="4 5" id="KW-0833">Ubl conjugation pathway</keyword>
<comment type="catalytic activity">
    <reaction evidence="1">
        <text>S-ubiquitinyl-[E2 ubiquitin-conjugating enzyme]-L-cysteine + [acceptor protein]-L-lysine = [E2 ubiquitin-conjugating enzyme]-L-cysteine + N(6)-ubiquitinyl-[acceptor protein]-L-lysine.</text>
        <dbReference type="EC" id="2.3.2.26"/>
    </reaction>
</comment>
<evidence type="ECO:0000256" key="4">
    <source>
        <dbReference type="ARBA" id="ARBA00022786"/>
    </source>
</evidence>
<feature type="region of interest" description="Disordered" evidence="6">
    <location>
        <begin position="1"/>
        <end position="51"/>
    </location>
</feature>
<gene>
    <name evidence="8" type="ORF">BDY21DRAFT_335919</name>
</gene>
<dbReference type="OrthoDB" id="8068875at2759"/>
<dbReference type="PANTHER" id="PTHR45700">
    <property type="entry name" value="UBIQUITIN-PROTEIN LIGASE E3C"/>
    <property type="match status" value="1"/>
</dbReference>
<dbReference type="EC" id="2.3.2.26" evidence="2"/>
<evidence type="ECO:0000256" key="3">
    <source>
        <dbReference type="ARBA" id="ARBA00022679"/>
    </source>
</evidence>
<proteinExistence type="predicted"/>
<dbReference type="GO" id="GO:0061630">
    <property type="term" value="F:ubiquitin protein ligase activity"/>
    <property type="evidence" value="ECO:0007669"/>
    <property type="project" value="UniProtKB-EC"/>
</dbReference>
<dbReference type="GO" id="GO:0000209">
    <property type="term" value="P:protein polyubiquitination"/>
    <property type="evidence" value="ECO:0007669"/>
    <property type="project" value="InterPro"/>
</dbReference>
<dbReference type="InterPro" id="IPR035983">
    <property type="entry name" value="Hect_E3_ubiquitin_ligase"/>
</dbReference>
<dbReference type="PROSITE" id="PS50237">
    <property type="entry name" value="HECT"/>
    <property type="match status" value="1"/>
</dbReference>
<dbReference type="InterPro" id="IPR044611">
    <property type="entry name" value="E3A/B/C-like"/>
</dbReference>
<feature type="compositionally biased region" description="Polar residues" evidence="6">
    <location>
        <begin position="1"/>
        <end position="21"/>
    </location>
</feature>
<feature type="active site" description="Glycyl thioester intermediate" evidence="5">
    <location>
        <position position="1176"/>
    </location>
</feature>
<reference evidence="8" key="1">
    <citation type="journal article" date="2020" name="Stud. Mycol.">
        <title>101 Dothideomycetes genomes: a test case for predicting lifestyles and emergence of pathogens.</title>
        <authorList>
            <person name="Haridas S."/>
            <person name="Albert R."/>
            <person name="Binder M."/>
            <person name="Bloem J."/>
            <person name="Labutti K."/>
            <person name="Salamov A."/>
            <person name="Andreopoulos B."/>
            <person name="Baker S."/>
            <person name="Barry K."/>
            <person name="Bills G."/>
            <person name="Bluhm B."/>
            <person name="Cannon C."/>
            <person name="Castanera R."/>
            <person name="Culley D."/>
            <person name="Daum C."/>
            <person name="Ezra D."/>
            <person name="Gonzalez J."/>
            <person name="Henrissat B."/>
            <person name="Kuo A."/>
            <person name="Liang C."/>
            <person name="Lipzen A."/>
            <person name="Lutzoni F."/>
            <person name="Magnuson J."/>
            <person name="Mondo S."/>
            <person name="Nolan M."/>
            <person name="Ohm R."/>
            <person name="Pangilinan J."/>
            <person name="Park H.-J."/>
            <person name="Ramirez L."/>
            <person name="Alfaro M."/>
            <person name="Sun H."/>
            <person name="Tritt A."/>
            <person name="Yoshinaga Y."/>
            <person name="Zwiers L.-H."/>
            <person name="Turgeon B."/>
            <person name="Goodwin S."/>
            <person name="Spatafora J."/>
            <person name="Crous P."/>
            <person name="Grigoriev I."/>
        </authorList>
    </citation>
    <scope>NUCLEOTIDE SEQUENCE</scope>
    <source>
        <strain evidence="8">ATCC 16933</strain>
    </source>
</reference>
<name>A0A6A6P9P2_9PEZI</name>
<evidence type="ECO:0000256" key="5">
    <source>
        <dbReference type="PROSITE-ProRule" id="PRU00104"/>
    </source>
</evidence>
<dbReference type="GO" id="GO:0006511">
    <property type="term" value="P:ubiquitin-dependent protein catabolic process"/>
    <property type="evidence" value="ECO:0007669"/>
    <property type="project" value="TreeGrafter"/>
</dbReference>
<feature type="compositionally biased region" description="Acidic residues" evidence="6">
    <location>
        <begin position="709"/>
        <end position="718"/>
    </location>
</feature>
<dbReference type="PANTHER" id="PTHR45700:SF2">
    <property type="entry name" value="UBIQUITIN-PROTEIN LIGASE E3C"/>
    <property type="match status" value="1"/>
</dbReference>
<keyword evidence="9" id="KW-1185">Reference proteome</keyword>
<accession>A0A6A6P9P2</accession>
<dbReference type="PROSITE" id="PS50096">
    <property type="entry name" value="IQ"/>
    <property type="match status" value="1"/>
</dbReference>
<dbReference type="FunFam" id="3.30.2410.10:FF:000011">
    <property type="entry name" value="Putative Ubiquitin-protein ligase E3C"/>
    <property type="match status" value="1"/>
</dbReference>
<feature type="domain" description="HECT" evidence="7">
    <location>
        <begin position="825"/>
        <end position="1208"/>
    </location>
</feature>
<evidence type="ECO:0000313" key="9">
    <source>
        <dbReference type="Proteomes" id="UP000799766"/>
    </source>
</evidence>
<dbReference type="EMBL" id="MU001673">
    <property type="protein sequence ID" value="KAF2460624.1"/>
    <property type="molecule type" value="Genomic_DNA"/>
</dbReference>
<dbReference type="Pfam" id="PF00632">
    <property type="entry name" value="HECT"/>
    <property type="match status" value="1"/>
</dbReference>
<dbReference type="Gene3D" id="3.30.2410.10">
    <property type="entry name" value="Hect, E3 ligase catalytic domain"/>
    <property type="match status" value="1"/>
</dbReference>
<evidence type="ECO:0000313" key="8">
    <source>
        <dbReference type="EMBL" id="KAF2460624.1"/>
    </source>
</evidence>
<feature type="region of interest" description="Disordered" evidence="6">
    <location>
        <begin position="701"/>
        <end position="722"/>
    </location>
</feature>
<dbReference type="SUPFAM" id="SSF56204">
    <property type="entry name" value="Hect, E3 ligase catalytic domain"/>
    <property type="match status" value="1"/>
</dbReference>
<evidence type="ECO:0000256" key="2">
    <source>
        <dbReference type="ARBA" id="ARBA00012485"/>
    </source>
</evidence>